<keyword evidence="1" id="KW-0802">TPR repeat</keyword>
<dbReference type="PROSITE" id="PS50005">
    <property type="entry name" value="TPR"/>
    <property type="match status" value="1"/>
</dbReference>
<feature type="compositionally biased region" description="Basic and acidic residues" evidence="2">
    <location>
        <begin position="1"/>
        <end position="11"/>
    </location>
</feature>
<sequence>MNTDNIKRGTDTEQAGDTAESSATLSDAERIRALRKRGQHQAAKKLAEETARLKPQDAELQYEAACVHDYLGLGAAAIPFYQAALAGILPEALQRGAYLGLCSSYRARGRYDEALALINEALSRFPDASALKVFRAIVLYNLQDNKQAMATLLEVLVQTAIDPEIREYERAILLYAKDLDRQWF</sequence>
<dbReference type="RefSeq" id="WP_273671090.1">
    <property type="nucleotide sequence ID" value="NZ_JAQQXR010000004.1"/>
</dbReference>
<dbReference type="InterPro" id="IPR019734">
    <property type="entry name" value="TPR_rpt"/>
</dbReference>
<comment type="caution">
    <text evidence="4">The sequence shown here is derived from an EMBL/GenBank/DDBJ whole genome shotgun (WGS) entry which is preliminary data.</text>
</comment>
<evidence type="ECO:0000256" key="1">
    <source>
        <dbReference type="PROSITE-ProRule" id="PRU00339"/>
    </source>
</evidence>
<proteinExistence type="predicted"/>
<dbReference type="EMBL" id="JAQQXR010000004">
    <property type="protein sequence ID" value="MDC8758413.1"/>
    <property type="molecule type" value="Genomic_DNA"/>
</dbReference>
<feature type="domain" description="Tetratrico peptide repeat group 5" evidence="3">
    <location>
        <begin position="61"/>
        <end position="179"/>
    </location>
</feature>
<feature type="compositionally biased region" description="Polar residues" evidence="2">
    <location>
        <begin position="12"/>
        <end position="24"/>
    </location>
</feature>
<dbReference type="Pfam" id="PF12688">
    <property type="entry name" value="TPR_5"/>
    <property type="match status" value="1"/>
</dbReference>
<dbReference type="InterPro" id="IPR041656">
    <property type="entry name" value="TPR_5"/>
</dbReference>
<dbReference type="Gene3D" id="1.25.40.10">
    <property type="entry name" value="Tetratricopeptide repeat domain"/>
    <property type="match status" value="1"/>
</dbReference>
<protein>
    <submittedName>
        <fullName evidence="4">Tetratricopeptide repeat protein</fullName>
    </submittedName>
</protein>
<feature type="region of interest" description="Disordered" evidence="2">
    <location>
        <begin position="1"/>
        <end position="24"/>
    </location>
</feature>
<evidence type="ECO:0000259" key="3">
    <source>
        <dbReference type="Pfam" id="PF12688"/>
    </source>
</evidence>
<dbReference type="Proteomes" id="UP001221208">
    <property type="component" value="Unassembled WGS sequence"/>
</dbReference>
<keyword evidence="5" id="KW-1185">Reference proteome</keyword>
<reference evidence="4 5" key="1">
    <citation type="submission" date="2022-10" db="EMBL/GenBank/DDBJ databases">
        <title>Janthinobacterium sp. hw3 Genome sequencing.</title>
        <authorList>
            <person name="Park S."/>
        </authorList>
    </citation>
    <scope>NUCLEOTIDE SEQUENCE [LARGE SCALE GENOMIC DNA]</scope>
    <source>
        <strain evidence="5">hw3</strain>
    </source>
</reference>
<dbReference type="SUPFAM" id="SSF48452">
    <property type="entry name" value="TPR-like"/>
    <property type="match status" value="1"/>
</dbReference>
<feature type="repeat" description="TPR" evidence="1">
    <location>
        <begin position="95"/>
        <end position="128"/>
    </location>
</feature>
<name>A0ABT5K1Z0_9BURK</name>
<dbReference type="InterPro" id="IPR011990">
    <property type="entry name" value="TPR-like_helical_dom_sf"/>
</dbReference>
<evidence type="ECO:0000256" key="2">
    <source>
        <dbReference type="SAM" id="MobiDB-lite"/>
    </source>
</evidence>
<evidence type="ECO:0000313" key="5">
    <source>
        <dbReference type="Proteomes" id="UP001221208"/>
    </source>
</evidence>
<gene>
    <name evidence="4" type="ORF">OIK44_12530</name>
</gene>
<evidence type="ECO:0000313" key="4">
    <source>
        <dbReference type="EMBL" id="MDC8758413.1"/>
    </source>
</evidence>
<organism evidence="4 5">
    <name type="scientific">Janthinobacterium fluminis</name>
    <dbReference type="NCBI Taxonomy" id="2987524"/>
    <lineage>
        <taxon>Bacteria</taxon>
        <taxon>Pseudomonadati</taxon>
        <taxon>Pseudomonadota</taxon>
        <taxon>Betaproteobacteria</taxon>
        <taxon>Burkholderiales</taxon>
        <taxon>Oxalobacteraceae</taxon>
        <taxon>Janthinobacterium</taxon>
    </lineage>
</organism>
<accession>A0ABT5K1Z0</accession>